<accession>A0A516NJ72</accession>
<evidence type="ECO:0000313" key="2">
    <source>
        <dbReference type="Proteomes" id="UP000317039"/>
    </source>
</evidence>
<dbReference type="GO" id="GO:0016747">
    <property type="term" value="F:acyltransferase activity, transferring groups other than amino-acyl groups"/>
    <property type="evidence" value="ECO:0007669"/>
    <property type="project" value="TreeGrafter"/>
</dbReference>
<protein>
    <submittedName>
        <fullName evidence="1">Esterase family protein</fullName>
    </submittedName>
</protein>
<evidence type="ECO:0000313" key="1">
    <source>
        <dbReference type="EMBL" id="QDP78951.1"/>
    </source>
</evidence>
<dbReference type="PANTHER" id="PTHR48098">
    <property type="entry name" value="ENTEROCHELIN ESTERASE-RELATED"/>
    <property type="match status" value="1"/>
</dbReference>
<dbReference type="EMBL" id="CP041695">
    <property type="protein sequence ID" value="QDP78951.1"/>
    <property type="molecule type" value="Genomic_DNA"/>
</dbReference>
<name>A0A516NJ72_9NOCA</name>
<dbReference type="InterPro" id="IPR050583">
    <property type="entry name" value="Mycobacterial_A85_antigen"/>
</dbReference>
<dbReference type="KEGG" id="nod:FOH10_09565"/>
<dbReference type="Gene3D" id="3.40.50.1820">
    <property type="entry name" value="alpha/beta hydrolase"/>
    <property type="match status" value="1"/>
</dbReference>
<dbReference type="PANTHER" id="PTHR48098:SF1">
    <property type="entry name" value="DIACYLGLYCEROL ACYLTRANSFERASE_MYCOLYLTRANSFERASE AG85A"/>
    <property type="match status" value="1"/>
</dbReference>
<proteinExistence type="predicted"/>
<dbReference type="InterPro" id="IPR000801">
    <property type="entry name" value="Esterase-like"/>
</dbReference>
<dbReference type="Proteomes" id="UP000317039">
    <property type="component" value="Chromosome"/>
</dbReference>
<dbReference type="SUPFAM" id="SSF53474">
    <property type="entry name" value="alpha/beta-Hydrolases"/>
    <property type="match status" value="1"/>
</dbReference>
<dbReference type="AlphaFoldDB" id="A0A516NJ72"/>
<reference evidence="1 2" key="1">
    <citation type="submission" date="2019-07" db="EMBL/GenBank/DDBJ databases">
        <title>Complete Genome Sequence and Methylome Analysis of Nocardia otitidis-caviarum NEB252.</title>
        <authorList>
            <person name="Fomenkov A."/>
            <person name="Anton B.P."/>
            <person name="Vincze T."/>
            <person name="Roberts R.J."/>
        </authorList>
    </citation>
    <scope>NUCLEOTIDE SEQUENCE [LARGE SCALE GENOMIC DNA]</scope>
    <source>
        <strain evidence="1 2">NEB252</strain>
    </source>
</reference>
<organism evidence="1 2">
    <name type="scientific">Nocardia otitidiscaviarum</name>
    <dbReference type="NCBI Taxonomy" id="1823"/>
    <lineage>
        <taxon>Bacteria</taxon>
        <taxon>Bacillati</taxon>
        <taxon>Actinomycetota</taxon>
        <taxon>Actinomycetes</taxon>
        <taxon>Mycobacteriales</taxon>
        <taxon>Nocardiaceae</taxon>
        <taxon>Nocardia</taxon>
    </lineage>
</organism>
<dbReference type="InterPro" id="IPR029058">
    <property type="entry name" value="AB_hydrolase_fold"/>
</dbReference>
<dbReference type="Pfam" id="PF00756">
    <property type="entry name" value="Esterase"/>
    <property type="match status" value="1"/>
</dbReference>
<gene>
    <name evidence="1" type="ORF">FOH10_09565</name>
</gene>
<sequence>MSLCRPAAFASGSLRRGPLRRPANDYARRCKPIHNRGPEPQHTAAPVLRAAVARNTSDTARSTARRHHEPWEFHCGGWYNGRVSASRIWLLLVCAVAATVVAVRPAAAAPELAETTVLDVYSPAMDRVVSNRVIPAAHAGAPTLYLLTGAGGGQDGISWWDDTDVREFFADKNVNVVMPIGGAFTLYTDWIADDPIAGRNKWQTYLTGELPAAVDARFATSGRNAIAGVSMSAGSAIDLAIQGGDRYSAVASYSGCPWTSDAAGVAMAGAVVLRGGGNPANMWGVPGGEVWRAHDPYLHAERLRGKTVYLSAASGVPGVIDRNGLPSPVVEAIASSCTAAFAAHLSRQGMTPIHVDRSAGSHTWGQFQTDLHDSWPHLARAIGA</sequence>